<comment type="subcellular location">
    <subcellularLocation>
        <location evidence="1">Membrane</location>
    </subcellularLocation>
</comment>
<gene>
    <name evidence="6" type="ORF">Q9L58_005278</name>
</gene>
<protein>
    <recommendedName>
        <fullName evidence="5">Armadillo-like helical domain-containing protein</fullName>
    </recommendedName>
</protein>
<name>A0ABR3GIM1_9PEZI</name>
<dbReference type="InterPro" id="IPR039868">
    <property type="entry name" value="ARMD3-like"/>
</dbReference>
<comment type="caution">
    <text evidence="6">The sequence shown here is derived from an EMBL/GenBank/DDBJ whole genome shotgun (WGS) entry which is preliminary data.</text>
</comment>
<dbReference type="InterPro" id="IPR013636">
    <property type="entry name" value="ARMH3_C"/>
</dbReference>
<keyword evidence="7" id="KW-1185">Reference proteome</keyword>
<feature type="domain" description="Armadillo-like helical" evidence="5">
    <location>
        <begin position="405"/>
        <end position="629"/>
    </location>
</feature>
<dbReference type="Proteomes" id="UP001447188">
    <property type="component" value="Unassembled WGS sequence"/>
</dbReference>
<keyword evidence="2" id="KW-0812">Transmembrane</keyword>
<evidence type="ECO:0000313" key="6">
    <source>
        <dbReference type="EMBL" id="KAL0635745.1"/>
    </source>
</evidence>
<evidence type="ECO:0000313" key="7">
    <source>
        <dbReference type="Proteomes" id="UP001447188"/>
    </source>
</evidence>
<dbReference type="PANTHER" id="PTHR13608">
    <property type="entry name" value="ARMADILLO-LIKE HELICAL DOMAIN-CONTAINING PROTEIN 3"/>
    <property type="match status" value="1"/>
</dbReference>
<evidence type="ECO:0000256" key="4">
    <source>
        <dbReference type="ARBA" id="ARBA00023136"/>
    </source>
</evidence>
<dbReference type="EMBL" id="JBBBZM010000063">
    <property type="protein sequence ID" value="KAL0635745.1"/>
    <property type="molecule type" value="Genomic_DNA"/>
</dbReference>
<evidence type="ECO:0000259" key="5">
    <source>
        <dbReference type="SMART" id="SM01158"/>
    </source>
</evidence>
<dbReference type="SMART" id="SM01158">
    <property type="entry name" value="DUF1741"/>
    <property type="match status" value="1"/>
</dbReference>
<reference evidence="6 7" key="1">
    <citation type="submission" date="2024-02" db="EMBL/GenBank/DDBJ databases">
        <title>Discinaceae phylogenomics.</title>
        <authorList>
            <person name="Dirks A.C."/>
            <person name="James T.Y."/>
        </authorList>
    </citation>
    <scope>NUCLEOTIDE SEQUENCE [LARGE SCALE GENOMIC DNA]</scope>
    <source>
        <strain evidence="6 7">ACD0624</strain>
    </source>
</reference>
<dbReference type="PANTHER" id="PTHR13608:SF3">
    <property type="entry name" value="ARMADILLO-LIKE HELICAL DOMAIN-CONTAINING PROTEIN 3"/>
    <property type="match status" value="1"/>
</dbReference>
<evidence type="ECO:0000256" key="3">
    <source>
        <dbReference type="ARBA" id="ARBA00022989"/>
    </source>
</evidence>
<evidence type="ECO:0000256" key="2">
    <source>
        <dbReference type="ARBA" id="ARBA00022692"/>
    </source>
</evidence>
<dbReference type="Pfam" id="PF08427">
    <property type="entry name" value="ARMH3_C"/>
    <property type="match status" value="1"/>
</dbReference>
<accession>A0ABR3GIM1</accession>
<sequence>MASPLTLDPRPSFEPKIVSLYKNLFKEDDEEFEEEKSEGFWTEFFLLKCHAPSLKSVLEPLSPDDLLHLQPQTRQLFCRAVNCVKAGVSPSDEIALDTLNIFLREVLSKRYTNLSSDIISLLTGLDNVDSIFTDFVASLDMYIRSGRTVDVRRKAIQVALCIACGAFQTGLLSYFTHRDLFPALMKFINDPDTAELSYEPFVLLGTLANYNKFEFQNPYQLRLDDFVNEPTIKRIVQEIGITCIRTRADYITIYDDLPEGWSLNNVLTYVGLTILSGAGPKSRSTSPVPVNNDTPKPSFTSLPAPRAALLLATYDFVNSNKLFSHNFVSYTDPDPKAESPICAYISLTSYLLHHAHRSSRSSLYARLNLLVIRTLLEDQALCKRLTSDDTKALVRLCRQKQPHLPVVRVKRTLLTAVIDAVVDGINHNLRKKLDVELYSACIGVLVRSISFLIRSRTRLAYHWSELWRCILSLIRFLSSYATDLKDLPGIHNFIDDLVNLIALALSAGDAFLPGAAEYDDLFYKLVEAGDVLVKFRDNYGLEHRPSNSISTLISVSEHYYQLISENQSRTKSKNLSPQQVSEVIKSGYETLAINSKDGLDSWERYREADERTFLKKAARVAVGDTRELMGTELEAFF</sequence>
<keyword evidence="4" id="KW-0472">Membrane</keyword>
<evidence type="ECO:0000256" key="1">
    <source>
        <dbReference type="ARBA" id="ARBA00004370"/>
    </source>
</evidence>
<organism evidence="6 7">
    <name type="scientific">Discina gigas</name>
    <dbReference type="NCBI Taxonomy" id="1032678"/>
    <lineage>
        <taxon>Eukaryota</taxon>
        <taxon>Fungi</taxon>
        <taxon>Dikarya</taxon>
        <taxon>Ascomycota</taxon>
        <taxon>Pezizomycotina</taxon>
        <taxon>Pezizomycetes</taxon>
        <taxon>Pezizales</taxon>
        <taxon>Discinaceae</taxon>
        <taxon>Discina</taxon>
    </lineage>
</organism>
<keyword evidence="3" id="KW-1133">Transmembrane helix</keyword>
<proteinExistence type="predicted"/>